<comment type="caution">
    <text evidence="1">The sequence shown here is derived from an EMBL/GenBank/DDBJ whole genome shotgun (WGS) entry which is preliminary data.</text>
</comment>
<gene>
    <name evidence="1" type="ORF">BG011_003284</name>
</gene>
<dbReference type="Proteomes" id="UP000726737">
    <property type="component" value="Unassembled WGS sequence"/>
</dbReference>
<reference evidence="1" key="1">
    <citation type="journal article" date="2020" name="Fungal Divers.">
        <title>Resolving the Mortierellaceae phylogeny through synthesis of multi-gene phylogenetics and phylogenomics.</title>
        <authorList>
            <person name="Vandepol N."/>
            <person name="Liber J."/>
            <person name="Desiro A."/>
            <person name="Na H."/>
            <person name="Kennedy M."/>
            <person name="Barry K."/>
            <person name="Grigoriev I.V."/>
            <person name="Miller A.N."/>
            <person name="O'Donnell K."/>
            <person name="Stajich J.E."/>
            <person name="Bonito G."/>
        </authorList>
    </citation>
    <scope>NUCLEOTIDE SEQUENCE</scope>
    <source>
        <strain evidence="1">KOD948</strain>
    </source>
</reference>
<evidence type="ECO:0000313" key="1">
    <source>
        <dbReference type="EMBL" id="KAG0242615.1"/>
    </source>
</evidence>
<sequence>LQYSIDFESFNVSSNEGFWSSLGQYLKTIRLGKDIRDSNGFRDAFSSRHERWKRPVVIFFDEFDTLHRGSLAEA</sequence>
<protein>
    <submittedName>
        <fullName evidence="1">Uncharacterized protein</fullName>
    </submittedName>
</protein>
<accession>A0A9P6PE30</accession>
<evidence type="ECO:0000313" key="2">
    <source>
        <dbReference type="Proteomes" id="UP000726737"/>
    </source>
</evidence>
<dbReference type="EMBL" id="JAAAJA010002196">
    <property type="protein sequence ID" value="KAG0242615.1"/>
    <property type="molecule type" value="Genomic_DNA"/>
</dbReference>
<dbReference type="OrthoDB" id="2432495at2759"/>
<keyword evidence="2" id="KW-1185">Reference proteome</keyword>
<proteinExistence type="predicted"/>
<dbReference type="AlphaFoldDB" id="A0A9P6PE30"/>
<organism evidence="1 2">
    <name type="scientific">Mortierella polycephala</name>
    <dbReference type="NCBI Taxonomy" id="41804"/>
    <lineage>
        <taxon>Eukaryota</taxon>
        <taxon>Fungi</taxon>
        <taxon>Fungi incertae sedis</taxon>
        <taxon>Mucoromycota</taxon>
        <taxon>Mortierellomycotina</taxon>
        <taxon>Mortierellomycetes</taxon>
        <taxon>Mortierellales</taxon>
        <taxon>Mortierellaceae</taxon>
        <taxon>Mortierella</taxon>
    </lineage>
</organism>
<feature type="non-terminal residue" evidence="1">
    <location>
        <position position="74"/>
    </location>
</feature>
<feature type="non-terminal residue" evidence="1">
    <location>
        <position position="1"/>
    </location>
</feature>
<name>A0A9P6PE30_9FUNG</name>